<feature type="signal peptide" evidence="2">
    <location>
        <begin position="1"/>
        <end position="18"/>
    </location>
</feature>
<reference evidence="3 4" key="1">
    <citation type="submission" date="2019-08" db="EMBL/GenBank/DDBJ databases">
        <title>Deep-cultivation of Planctomycetes and their phenomic and genomic characterization uncovers novel biology.</title>
        <authorList>
            <person name="Wiegand S."/>
            <person name="Jogler M."/>
            <person name="Boedeker C."/>
            <person name="Pinto D."/>
            <person name="Vollmers J."/>
            <person name="Rivas-Marin E."/>
            <person name="Kohn T."/>
            <person name="Peeters S.H."/>
            <person name="Heuer A."/>
            <person name="Rast P."/>
            <person name="Oberbeckmann S."/>
            <person name="Bunk B."/>
            <person name="Jeske O."/>
            <person name="Meyerdierks A."/>
            <person name="Storesund J.E."/>
            <person name="Kallscheuer N."/>
            <person name="Luecker S."/>
            <person name="Lage O.M."/>
            <person name="Pohl T."/>
            <person name="Merkel B.J."/>
            <person name="Hornburger P."/>
            <person name="Mueller R.-W."/>
            <person name="Bruemmer F."/>
            <person name="Labrenz M."/>
            <person name="Spormann A.M."/>
            <person name="Op den Camp H."/>
            <person name="Overmann J."/>
            <person name="Amann R."/>
            <person name="Jetten M.S.M."/>
            <person name="Mascher T."/>
            <person name="Medema M.H."/>
            <person name="Devos D.P."/>
            <person name="Kaster A.-K."/>
            <person name="Ovreas L."/>
            <person name="Rohde M."/>
            <person name="Galperin M.Y."/>
            <person name="Jogler C."/>
        </authorList>
    </citation>
    <scope>NUCLEOTIDE SEQUENCE [LARGE SCALE GENOMIC DNA]</scope>
    <source>
        <strain evidence="3 4">Pr1d</strain>
    </source>
</reference>
<keyword evidence="2" id="KW-0732">Signal</keyword>
<keyword evidence="4" id="KW-1185">Reference proteome</keyword>
<name>A0A5B9QF02_9BACT</name>
<proteinExistence type="predicted"/>
<evidence type="ECO:0000256" key="1">
    <source>
        <dbReference type="SAM" id="MobiDB-lite"/>
    </source>
</evidence>
<sequence length="1692" mass="174936" precursor="true">MRRYIRRRIAVPVFTSMAAGPVAVNNLAVTFKPIFNDKFGRSSENCFAAKFSCVRRNHSETRSGMTFPHRFCEGAIARRSIVALLQTTLLLVTMEIASAQGRQEIVVKQGDAAAGGGQISQVIGPILVDDFGALTYQVELNGAGIDATNNRAILQLSSGTTSELVRSGATFGSGTDTLGPFELRGLNTNGEAHFTSQVVDGSSVVPSLLRFDSGQVAEIAREGVGEVFPELGDISDQSNLAGEVVFTANSGIVEQSLLVGDGATLRVVATQGQSLPTGGEIFTFIGTDQFTTFSHANESGNVAFGVVADISQGSRRQYFLAVPNGTSFDLIRLADLPNLAFGSATPAINNLDQVAMQAYDPITFEQNILVHTSAGIEVISEFGDTSATGFHHGFEREVLINDTQNVAFIAQLDGNSDPNQAIILSAYANEPNAGVLRPVAATGDLTPAGDYVLDELALSTFTDSNIVGFESTLFPTAGGGAGRGYFLGDGIDLVQVVTSSPSAASAEVADFSVAANAFNSGSGQVAYLAVMGDGSTQARLFTPDLRYRSETDGDFTQGNNWTLAFAPTVLHRASISTDADTAVVLANSRTVKFLEVGGGSGESTLQIASGTTLTAVEGFEVHENGRVTGGNLAGDVLIETGGEIAGVSQIAGVLVNLGVVEVDAASGMMVLGNISNQGEIHLPVGGELHSNGILRVGGGVGPIADLKLDGNATVDAAGGLQVLSNGRVHGTGTVIGDVIANSGSFLSPVGTLSIQGRLVHRGLMSASGNGVSLDVTGDVENHGTLTAVSGGKIIVGGELNLRTGALLEISHFGSDPTFVAANAGGGINLDTGSQLDSTVDQATIVGPVSNVGTISGPLRFADEVTNTGLINVGTGDSIVFQSNLSQSGTFKIDPGAMVFVSGTYSGAGGITGGGTLQLDGEVHPGDSPASVSLGGNLVLGENSSSFFEIGGSATGQFDQFVLAGDATLSGGLSVSLISGLTLSNDQTYPIFEVGGALSGQFNGLGEGALVGTFNDTNLFITYAGGDGNDVTLFSTISPEGPVWIGGTGNWHDGENWSTGFVPNQTDIALVDSGDATASVVSVDRNSSSNPATINVGQVRLDPDDELRITPEVRLTVHGGVVENNGRIVLESGGGSNSNTALQAPFGDPLSIEGAGEIQMHGVISTGGGDADLQIGAGQHITGRGVIRVIGGTLTNLGVIEANVSGTQMTVGAGAAQFVNGGTLRASSDGEMNLFSPVAIEGGTIEAVGAGSLIRMFSTRLQGVTLVTDQDGRITTNGNPVFFEDVTNAGITTVQTVTVTGTFVNEGRMSFTNSANPDLILGNDLTLSGGGTLAYFPNGADVSPMVTGAFAFANVDNRIEGHGEMIVSSIAMGDSAVLAPSQASTTVGGFFFDAPTTLDGTAIEFDLVGTNVNSFAPNASRVNVESRTGSYTTQYDQVHVFDTLTLDGVVEISVMLQEGFVPGEGNFFDILSADQIILDGSLDFAFPIVDGMTFSHEILNLLDPATIDAENPTGVNRDVLRITFDTELPFPPGDFNSDGIVDGGDFLLWQRELGTSFDANDLTDWQTNYGSQNKTVPTSTAVPEPSTAWLASLGGVLLLHRLRRGCLAEKLGYGVSTVTLTHIDLRRNSVSQRVHHPLARGICPSAQRSPPQTADTESQNRSQIGGARWIPTWELSWPIMTRGLLVGLTPKLG</sequence>
<gene>
    <name evidence="3" type="ORF">Pr1d_34010</name>
</gene>
<feature type="chain" id="PRO_5022697264" description="Autotransporter-associated beta strand repeat protein" evidence="2">
    <location>
        <begin position="19"/>
        <end position="1692"/>
    </location>
</feature>
<evidence type="ECO:0000313" key="4">
    <source>
        <dbReference type="Proteomes" id="UP000323917"/>
    </source>
</evidence>
<dbReference type="KEGG" id="bgok:Pr1d_34010"/>
<dbReference type="Pfam" id="PF24251">
    <property type="entry name" value="DUF7453"/>
    <property type="match status" value="1"/>
</dbReference>
<evidence type="ECO:0000256" key="2">
    <source>
        <dbReference type="SAM" id="SignalP"/>
    </source>
</evidence>
<dbReference type="Proteomes" id="UP000323917">
    <property type="component" value="Chromosome"/>
</dbReference>
<feature type="compositionally biased region" description="Polar residues" evidence="1">
    <location>
        <begin position="1645"/>
        <end position="1662"/>
    </location>
</feature>
<dbReference type="EMBL" id="CP042913">
    <property type="protein sequence ID" value="QEG36092.1"/>
    <property type="molecule type" value="Genomic_DNA"/>
</dbReference>
<evidence type="ECO:0000313" key="3">
    <source>
        <dbReference type="EMBL" id="QEG36092.1"/>
    </source>
</evidence>
<evidence type="ECO:0008006" key="5">
    <source>
        <dbReference type="Google" id="ProtNLM"/>
    </source>
</evidence>
<dbReference type="InterPro" id="IPR055876">
    <property type="entry name" value="DUF7453"/>
</dbReference>
<dbReference type="PROSITE" id="PS00018">
    <property type="entry name" value="EF_HAND_1"/>
    <property type="match status" value="1"/>
</dbReference>
<feature type="region of interest" description="Disordered" evidence="1">
    <location>
        <begin position="1639"/>
        <end position="1662"/>
    </location>
</feature>
<dbReference type="InterPro" id="IPR018247">
    <property type="entry name" value="EF_Hand_1_Ca_BS"/>
</dbReference>
<organism evidence="3 4">
    <name type="scientific">Bythopirellula goksoeyrii</name>
    <dbReference type="NCBI Taxonomy" id="1400387"/>
    <lineage>
        <taxon>Bacteria</taxon>
        <taxon>Pseudomonadati</taxon>
        <taxon>Planctomycetota</taxon>
        <taxon>Planctomycetia</taxon>
        <taxon>Pirellulales</taxon>
        <taxon>Lacipirellulaceae</taxon>
        <taxon>Bythopirellula</taxon>
    </lineage>
</organism>
<accession>A0A5B9QF02</accession>
<protein>
    <recommendedName>
        <fullName evidence="5">Autotransporter-associated beta strand repeat protein</fullName>
    </recommendedName>
</protein>